<keyword evidence="1 3" id="KW-0728">SH3 domain</keyword>
<dbReference type="SUPFAM" id="SSF50044">
    <property type="entry name" value="SH3-domain"/>
    <property type="match status" value="3"/>
</dbReference>
<dbReference type="Pfam" id="PF14604">
    <property type="entry name" value="SH3_9"/>
    <property type="match status" value="1"/>
</dbReference>
<name>A0ABY7EIL3_MYAAR</name>
<organism evidence="6 7">
    <name type="scientific">Mya arenaria</name>
    <name type="common">Soft-shell clam</name>
    <dbReference type="NCBI Taxonomy" id="6604"/>
    <lineage>
        <taxon>Eukaryota</taxon>
        <taxon>Metazoa</taxon>
        <taxon>Spiralia</taxon>
        <taxon>Lophotrochozoa</taxon>
        <taxon>Mollusca</taxon>
        <taxon>Bivalvia</taxon>
        <taxon>Autobranchia</taxon>
        <taxon>Heteroconchia</taxon>
        <taxon>Euheterodonta</taxon>
        <taxon>Imparidentia</taxon>
        <taxon>Neoheterodontei</taxon>
        <taxon>Myida</taxon>
        <taxon>Myoidea</taxon>
        <taxon>Myidae</taxon>
        <taxon>Mya</taxon>
    </lineage>
</organism>
<feature type="region of interest" description="Disordered" evidence="4">
    <location>
        <begin position="188"/>
        <end position="228"/>
    </location>
</feature>
<dbReference type="PROSITE" id="PS50002">
    <property type="entry name" value="SH3"/>
    <property type="match status" value="2"/>
</dbReference>
<evidence type="ECO:0000256" key="2">
    <source>
        <dbReference type="ARBA" id="ARBA00022999"/>
    </source>
</evidence>
<evidence type="ECO:0000256" key="4">
    <source>
        <dbReference type="SAM" id="MobiDB-lite"/>
    </source>
</evidence>
<reference evidence="6" key="1">
    <citation type="submission" date="2022-11" db="EMBL/GenBank/DDBJ databases">
        <title>Centuries of genome instability and evolution in soft-shell clam transmissible cancer (bioRxiv).</title>
        <authorList>
            <person name="Hart S.F.M."/>
            <person name="Yonemitsu M.A."/>
            <person name="Giersch R.M."/>
            <person name="Beal B.F."/>
            <person name="Arriagada G."/>
            <person name="Davis B.W."/>
            <person name="Ostrander E.A."/>
            <person name="Goff S.P."/>
            <person name="Metzger M.J."/>
        </authorList>
    </citation>
    <scope>NUCLEOTIDE SEQUENCE</scope>
    <source>
        <strain evidence="6">MELC-2E11</strain>
        <tissue evidence="6">Siphon/mantle</tissue>
    </source>
</reference>
<dbReference type="PANTHER" id="PTHR46037">
    <property type="entry name" value="PROTEIN ENHANCER OF SEVENLESS 2B"/>
    <property type="match status" value="1"/>
</dbReference>
<sequence length="907" mass="103041">MAFFCPSGLGYNSMIGRYETSDVIDDMTLGDLVKLSYETPASRRIVLHSFSACAPQEVSVKQGQKVNFIFREGEWAYVATDDKKEGFVPFHCCAKLGAQNQPCDRKEPNLSHEIKNDSLKHLVLNNRFNGINGSAKRVFSVESDETRSSTTSDVADDVDNEVYASTECSYDSEADDTSDVTVQERLMSKVTSQSGHPLRDLRSTSKADKQPSLLHQTSRSTSRNRSARCNDTEKGIYKVLFDYRGGDEYDVKVEADDIILLLDSRDPDWSWVQKPDGSQGYVPANYIQKFDFDETRVRRANKEHERTKPNNGVSHLPDDKIHLGAEMDEVNESSIDNLKCIPPSHPDTVKGMTTARNENSITKAIHMNIYVPDTGQVDRTRGTGLLTNADVKQKPKKPPRKKKHDPNLTPRSEISVDSIDTSMDSLADLDDLEVSSRVHTPTEMSSYEEYQKDYYDQYFYDEKDNRFGRKTSSNVVNVAEIMKIRSEKEQERAKTFASNKTTNPKEIKKVPNVKDFLLNIPSTRLELKTPKSHGHQNEVVKAIDKDHLHNNHDTRNTSRVTNDSKIEIAKATNGLFNQTNSSVNNRDMHYNSTNDVRTNSAFGEFELRPRSNSQSCAQHEGASADGAAARQDWSFGYPRKSKHKSDSAEVYVQEKQCNKNSSTHEKIEDTINLTKDDIEINPSPFENAQGITDVLRYLDEVCDIDNDDDEEDDDIFFDEDEEMERLLKQSGYLLDKTDDLLNTNNDVVKVSAIELDGECDDSLISLDANDKCSRFLNNQSIGIYGIETKNTNDVERSISPIVNGTETEHEYRNRVKPDENTKFDHYKEEKSKCKPPVSDIRGITEFISQCDYKAEAEDELPFRQGEILHVGLEGQESEHWYWTYSPRLRKYGFVPRAHVKIPLVTII</sequence>
<keyword evidence="2" id="KW-0727">SH2 domain</keyword>
<dbReference type="EMBL" id="CP111017">
    <property type="protein sequence ID" value="WAR08239.1"/>
    <property type="molecule type" value="Genomic_DNA"/>
</dbReference>
<feature type="compositionally biased region" description="Basic residues" evidence="4">
    <location>
        <begin position="394"/>
        <end position="404"/>
    </location>
</feature>
<feature type="domain" description="SH3" evidence="5">
    <location>
        <begin position="841"/>
        <end position="904"/>
    </location>
</feature>
<protein>
    <submittedName>
        <fullName evidence="6">DLISH-like protein</fullName>
    </submittedName>
</protein>
<dbReference type="Gene3D" id="2.30.30.40">
    <property type="entry name" value="SH3 Domains"/>
    <property type="match status" value="3"/>
</dbReference>
<dbReference type="InterPro" id="IPR036028">
    <property type="entry name" value="SH3-like_dom_sf"/>
</dbReference>
<evidence type="ECO:0000313" key="7">
    <source>
        <dbReference type="Proteomes" id="UP001164746"/>
    </source>
</evidence>
<evidence type="ECO:0000256" key="3">
    <source>
        <dbReference type="PROSITE-ProRule" id="PRU00192"/>
    </source>
</evidence>
<feature type="region of interest" description="Disordered" evidence="4">
    <location>
        <begin position="374"/>
        <end position="414"/>
    </location>
</feature>
<feature type="domain" description="SH3" evidence="5">
    <location>
        <begin position="232"/>
        <end position="292"/>
    </location>
</feature>
<dbReference type="Pfam" id="PF07653">
    <property type="entry name" value="SH3_2"/>
    <property type="match status" value="1"/>
</dbReference>
<dbReference type="CDD" id="cd00174">
    <property type="entry name" value="SH3"/>
    <property type="match status" value="2"/>
</dbReference>
<dbReference type="InterPro" id="IPR043539">
    <property type="entry name" value="Grb2-like"/>
</dbReference>
<evidence type="ECO:0000259" key="5">
    <source>
        <dbReference type="PROSITE" id="PS50002"/>
    </source>
</evidence>
<feature type="compositionally biased region" description="Basic and acidic residues" evidence="4">
    <location>
        <begin position="197"/>
        <end position="209"/>
    </location>
</feature>
<proteinExistence type="predicted"/>
<dbReference type="InterPro" id="IPR001452">
    <property type="entry name" value="SH3_domain"/>
</dbReference>
<accession>A0ABY7EIL3</accession>
<gene>
    <name evidence="6" type="ORF">MAR_018197</name>
</gene>
<evidence type="ECO:0000313" key="6">
    <source>
        <dbReference type="EMBL" id="WAR08239.1"/>
    </source>
</evidence>
<evidence type="ECO:0000256" key="1">
    <source>
        <dbReference type="ARBA" id="ARBA00022443"/>
    </source>
</evidence>
<keyword evidence="7" id="KW-1185">Reference proteome</keyword>
<dbReference type="SMART" id="SM00326">
    <property type="entry name" value="SH3"/>
    <property type="match status" value="3"/>
</dbReference>
<feature type="region of interest" description="Disordered" evidence="4">
    <location>
        <begin position="609"/>
        <end position="630"/>
    </location>
</feature>
<dbReference type="Proteomes" id="UP001164746">
    <property type="component" value="Chromosome 6"/>
</dbReference>